<dbReference type="STRING" id="523849.OCC_08555"/>
<dbReference type="PaxDb" id="523849-OCC_08555"/>
<evidence type="ECO:0000313" key="1">
    <source>
        <dbReference type="EMBL" id="EHR79523.1"/>
    </source>
</evidence>
<dbReference type="HOGENOM" id="CLU_923235_0_0_2"/>
<reference evidence="1 2" key="1">
    <citation type="journal article" date="2012" name="J. Bacteriol.">
        <title>Genome sequence of the model hyperthermophilic archaeon Thermococcus litoralis NS-C.</title>
        <authorList>
            <person name="Gardner A.F."/>
            <person name="Kumar S."/>
            <person name="Perler F.B."/>
        </authorList>
    </citation>
    <scope>NUCLEOTIDE SEQUENCE [LARGE SCALE GENOMIC DNA]</scope>
    <source>
        <strain evidence="2">ATCC 51850 / DSM 5473 / JCM 8560 / NS-C</strain>
    </source>
</reference>
<dbReference type="EMBL" id="CP006670">
    <property type="protein sequence ID" value="EHR79523.1"/>
    <property type="molecule type" value="Genomic_DNA"/>
</dbReference>
<evidence type="ECO:0000313" key="2">
    <source>
        <dbReference type="Proteomes" id="UP000015502"/>
    </source>
</evidence>
<sequence length="301" mass="32988">MASGGDTTAILTVLLFKGKILNIRSAIYINDIWGVYIMQEVWKKIFSMMLVVFLVSTFATATPNPPQLTVQVHEQSKTCGQIPTGKAVIVDDLVGVAKEVALRDILRTAEKNSILKEKLKNTDFSKARVKASLLYTNDGLVQRTAILIPLEDNKFMIYVKDIKTVGARIQFERTTYQGVFILATTLKKSKDGNVEPMDGWSPVCTDISCHTDSDCPDLSSQGLYFGQCSCRHCTDYNWVCVAAIATGATGCSIDCAACIIDPTKVTCAGCVLCLISIGLGSAVTSCCESVTYTCEYYEWWD</sequence>
<organism evidence="1 2">
    <name type="scientific">Thermococcus litoralis (strain ATCC 51850 / DSM 5473 / JCM 8560 / NS-C)</name>
    <dbReference type="NCBI Taxonomy" id="523849"/>
    <lineage>
        <taxon>Archaea</taxon>
        <taxon>Methanobacteriati</taxon>
        <taxon>Methanobacteriota</taxon>
        <taxon>Thermococci</taxon>
        <taxon>Thermococcales</taxon>
        <taxon>Thermococcaceae</taxon>
        <taxon>Thermococcus</taxon>
    </lineage>
</organism>
<accession>H3ZKU1</accession>
<name>H3ZKU1_THELN</name>
<dbReference type="AlphaFoldDB" id="H3ZKU1"/>
<dbReference type="Proteomes" id="UP000015502">
    <property type="component" value="Chromosome"/>
</dbReference>
<gene>
    <name evidence="1" type="ORF">OCC_08555</name>
</gene>
<proteinExistence type="predicted"/>
<protein>
    <submittedName>
        <fullName evidence="1">Uncharacterized protein</fullName>
    </submittedName>
</protein>
<keyword evidence="2" id="KW-1185">Reference proteome</keyword>
<dbReference type="KEGG" id="tlt:OCC_08555"/>